<accession>A0A0J6ZK71</accession>
<comment type="caution">
    <text evidence="2">The sequence shown here is derived from an EMBL/GenBank/DDBJ whole genome shotgun (WGS) entry which is preliminary data.</text>
</comment>
<organism evidence="2 3">
    <name type="scientific">Megasphaera cerevisiae DSM 20462</name>
    <dbReference type="NCBI Taxonomy" id="1122219"/>
    <lineage>
        <taxon>Bacteria</taxon>
        <taxon>Bacillati</taxon>
        <taxon>Bacillota</taxon>
        <taxon>Negativicutes</taxon>
        <taxon>Veillonellales</taxon>
        <taxon>Veillonellaceae</taxon>
        <taxon>Megasphaera</taxon>
    </lineage>
</organism>
<feature type="transmembrane region" description="Helical" evidence="1">
    <location>
        <begin position="197"/>
        <end position="221"/>
    </location>
</feature>
<gene>
    <name evidence="2" type="ORF">AB840_14635</name>
</gene>
<sequence>MLGDLYSLKDGFIMALIEASGAFTNDYYNENKEYTKTDESSGSNSLSSNADKNVCFFDFDDDFIIKEILAYLKYHYSEITLTNLYTDNYSDIHHDYNMSKYFQENLLGKKQGRSGSDSMDYQEKYFERLDRDISSTKEDIKEIDKNISNILDNKLNNFMGEIRDRDNQRHAEIIAMETRTNDSIKSLKNETVYTRRWIMGIFGTLVISCLVLLIKVIFFTVR</sequence>
<keyword evidence="1" id="KW-0472">Membrane</keyword>
<evidence type="ECO:0000256" key="1">
    <source>
        <dbReference type="SAM" id="Phobius"/>
    </source>
</evidence>
<evidence type="ECO:0000313" key="3">
    <source>
        <dbReference type="Proteomes" id="UP000036503"/>
    </source>
</evidence>
<keyword evidence="3" id="KW-1185">Reference proteome</keyword>
<reference evidence="2 3" key="1">
    <citation type="submission" date="2015-06" db="EMBL/GenBank/DDBJ databases">
        <title>Draft genome sequence of beer spoilage bacterium Megasphaera cerevisiae type strain 20462.</title>
        <authorList>
            <person name="Kutumbaka K."/>
            <person name="Pasmowitz J."/>
            <person name="Mategko J."/>
            <person name="Reyes D."/>
            <person name="Friedrich A."/>
            <person name="Han S."/>
            <person name="Martens-Habbena W."/>
            <person name="Neal-McKinney J."/>
            <person name="Janagama H.K."/>
            <person name="Nadala C."/>
            <person name="Samadpour M."/>
        </authorList>
    </citation>
    <scope>NUCLEOTIDE SEQUENCE [LARGE SCALE GENOMIC DNA]</scope>
    <source>
        <strain evidence="2 3">DSM 20462</strain>
    </source>
</reference>
<keyword evidence="1" id="KW-0812">Transmembrane</keyword>
<dbReference type="AlphaFoldDB" id="A0A0J6ZK71"/>
<proteinExistence type="predicted"/>
<dbReference type="InParanoid" id="A0A0J6ZK71"/>
<keyword evidence="1" id="KW-1133">Transmembrane helix</keyword>
<name>A0A0J6ZK71_9FIRM</name>
<dbReference type="PATRIC" id="fig|1122219.3.peg.3376"/>
<evidence type="ECO:0000313" key="2">
    <source>
        <dbReference type="EMBL" id="KMO85241.1"/>
    </source>
</evidence>
<protein>
    <submittedName>
        <fullName evidence="2">Uncharacterized protein</fullName>
    </submittedName>
</protein>
<dbReference type="Proteomes" id="UP000036503">
    <property type="component" value="Unassembled WGS sequence"/>
</dbReference>
<dbReference type="EMBL" id="LEKT01000085">
    <property type="protein sequence ID" value="KMO85241.1"/>
    <property type="molecule type" value="Genomic_DNA"/>
</dbReference>